<evidence type="ECO:0008006" key="3">
    <source>
        <dbReference type="Google" id="ProtNLM"/>
    </source>
</evidence>
<reference evidence="1 2" key="1">
    <citation type="submission" date="2016-11" db="EMBL/GenBank/DDBJ databases">
        <title>complete genome sequence of Bifidobacterium choerinum strain FMB-1.</title>
        <authorList>
            <person name="Park C.-S."/>
            <person name="Jung D.-H."/>
            <person name="Choi D.-S."/>
        </authorList>
    </citation>
    <scope>NUCLEOTIDE SEQUENCE [LARGE SCALE GENOMIC DNA]</scope>
    <source>
        <strain evidence="1 2">FMB-1</strain>
    </source>
</reference>
<evidence type="ECO:0000313" key="2">
    <source>
        <dbReference type="Proteomes" id="UP000229907"/>
    </source>
</evidence>
<gene>
    <name evidence="1" type="ORF">BcFMB_02560</name>
</gene>
<name>A0A2D3D3J9_9BIFI</name>
<sequence>MVMTGNEDVARAEDTEDTEVVCPYCGSRNIADILCGMPAFDAELRRKLDEGKVALGSCAIEFDRPMPSHHCNDCGEEF</sequence>
<organism evidence="1 2">
    <name type="scientific">Bifidobacterium choerinum</name>
    <dbReference type="NCBI Taxonomy" id="35760"/>
    <lineage>
        <taxon>Bacteria</taxon>
        <taxon>Bacillati</taxon>
        <taxon>Actinomycetota</taxon>
        <taxon>Actinomycetes</taxon>
        <taxon>Bifidobacteriales</taxon>
        <taxon>Bifidobacteriaceae</taxon>
        <taxon>Bifidobacterium</taxon>
    </lineage>
</organism>
<proteinExistence type="predicted"/>
<accession>A0A2D3D3J9</accession>
<dbReference type="Proteomes" id="UP000229907">
    <property type="component" value="Chromosome"/>
</dbReference>
<protein>
    <recommendedName>
        <fullName evidence="3">Zn-ribbon protein</fullName>
    </recommendedName>
</protein>
<dbReference type="EMBL" id="CP018044">
    <property type="protein sequence ID" value="ATU19992.1"/>
    <property type="molecule type" value="Genomic_DNA"/>
</dbReference>
<dbReference type="KEGG" id="bcho:BcFMB_02560"/>
<dbReference type="AlphaFoldDB" id="A0A2D3D3J9"/>
<evidence type="ECO:0000313" key="1">
    <source>
        <dbReference type="EMBL" id="ATU19992.1"/>
    </source>
</evidence>